<dbReference type="Gene3D" id="1.10.287.110">
    <property type="entry name" value="DnaJ domain"/>
    <property type="match status" value="1"/>
</dbReference>
<feature type="domain" description="J" evidence="3">
    <location>
        <begin position="4"/>
        <end position="68"/>
    </location>
</feature>
<reference evidence="4 5" key="1">
    <citation type="journal article" date="2019" name="Int. J. Syst. Evol. Microbiol.">
        <title>The Global Catalogue of Microorganisms (GCM) 10K type strain sequencing project: providing services to taxonomists for standard genome sequencing and annotation.</title>
        <authorList>
            <consortium name="The Broad Institute Genomics Platform"/>
            <consortium name="The Broad Institute Genome Sequencing Center for Infectious Disease"/>
            <person name="Wu L."/>
            <person name="Ma J."/>
        </authorList>
    </citation>
    <scope>NUCLEOTIDE SEQUENCE [LARGE SCALE GENOMIC DNA]</scope>
    <source>
        <strain evidence="4 5">CGMCC 1.12553</strain>
    </source>
</reference>
<evidence type="ECO:0000259" key="3">
    <source>
        <dbReference type="PROSITE" id="PS50076"/>
    </source>
</evidence>
<dbReference type="Proteomes" id="UP001595921">
    <property type="component" value="Unassembled WGS sequence"/>
</dbReference>
<dbReference type="RefSeq" id="WP_267623168.1">
    <property type="nucleotide sequence ID" value="NZ_JAODIW010000008.1"/>
</dbReference>
<dbReference type="InterPro" id="IPR018253">
    <property type="entry name" value="DnaJ_domain_CS"/>
</dbReference>
<dbReference type="PRINTS" id="PR00625">
    <property type="entry name" value="JDOMAIN"/>
</dbReference>
<feature type="compositionally biased region" description="Low complexity" evidence="1">
    <location>
        <begin position="115"/>
        <end position="146"/>
    </location>
</feature>
<dbReference type="AlphaFoldDB" id="A0ABD5PGW3"/>
<dbReference type="Pfam" id="PF00226">
    <property type="entry name" value="DnaJ"/>
    <property type="match status" value="1"/>
</dbReference>
<feature type="region of interest" description="Disordered" evidence="1">
    <location>
        <begin position="55"/>
        <end position="209"/>
    </location>
</feature>
<keyword evidence="2" id="KW-0472">Membrane</keyword>
<keyword evidence="2" id="KW-0812">Transmembrane</keyword>
<proteinExistence type="predicted"/>
<feature type="compositionally biased region" description="Basic and acidic residues" evidence="1">
    <location>
        <begin position="147"/>
        <end position="161"/>
    </location>
</feature>
<feature type="transmembrane region" description="Helical" evidence="2">
    <location>
        <begin position="311"/>
        <end position="330"/>
    </location>
</feature>
<dbReference type="CDD" id="cd06257">
    <property type="entry name" value="DnaJ"/>
    <property type="match status" value="1"/>
</dbReference>
<dbReference type="InterPro" id="IPR001623">
    <property type="entry name" value="DnaJ_domain"/>
</dbReference>
<feature type="transmembrane region" description="Helical" evidence="2">
    <location>
        <begin position="221"/>
        <end position="240"/>
    </location>
</feature>
<gene>
    <name evidence="4" type="ORF">ACFO0N_19485</name>
</gene>
<name>A0ABD5PGW3_9EURY</name>
<keyword evidence="2" id="KW-1133">Transmembrane helix</keyword>
<dbReference type="InterPro" id="IPR036869">
    <property type="entry name" value="J_dom_sf"/>
</dbReference>
<accession>A0ABD5PGW3</accession>
<comment type="caution">
    <text evidence="4">The sequence shown here is derived from an EMBL/GenBank/DDBJ whole genome shotgun (WGS) entry which is preliminary data.</text>
</comment>
<dbReference type="PROSITE" id="PS50076">
    <property type="entry name" value="DNAJ_2"/>
    <property type="match status" value="1"/>
</dbReference>
<sequence>MHEDFYELLGVESEATRDELKRAYREAAREYHPDVNDDDRAGAQFKAVRRAYDVLRDEDERADYDEMGHETYVRKRLGGLPSTSPKRSGGSDGGRSGTASRSTSRSSRDSRDGARGATAGSASDTSSTSSASAGSSNSSASNSSTRSETDGRSHPSREERARHRARRSTTAGRAGGSERVGRSSDTARGGSTRRAYEHRTDQVEEATTATPDRTAALRVRWLAVLAGTLAYLAGVARYVLSSADALAAYVRGVATTPAVASLTADAGLTGSVAFVREAVATPSADLLFPVGVVALPLVLALTVAQYGRGKAWLYVVAALAPVALPAAAGAPTATTLSAVVLLALPVVAAGVFLGDVGRYLLAAGRTDGATDRR</sequence>
<dbReference type="EMBL" id="JBHSDS010000010">
    <property type="protein sequence ID" value="MFC4360137.1"/>
    <property type="molecule type" value="Genomic_DNA"/>
</dbReference>
<feature type="transmembrane region" description="Helical" evidence="2">
    <location>
        <begin position="336"/>
        <end position="356"/>
    </location>
</feature>
<evidence type="ECO:0000313" key="4">
    <source>
        <dbReference type="EMBL" id="MFC4360137.1"/>
    </source>
</evidence>
<feature type="compositionally biased region" description="Basic and acidic residues" evidence="1">
    <location>
        <begin position="55"/>
        <end position="73"/>
    </location>
</feature>
<evidence type="ECO:0000313" key="5">
    <source>
        <dbReference type="Proteomes" id="UP001595921"/>
    </source>
</evidence>
<dbReference type="SMART" id="SM00271">
    <property type="entry name" value="DnaJ"/>
    <property type="match status" value="1"/>
</dbReference>
<keyword evidence="5" id="KW-1185">Reference proteome</keyword>
<feature type="transmembrane region" description="Helical" evidence="2">
    <location>
        <begin position="286"/>
        <end position="304"/>
    </location>
</feature>
<organism evidence="4 5">
    <name type="scientific">Halobium salinum</name>
    <dbReference type="NCBI Taxonomy" id="1364940"/>
    <lineage>
        <taxon>Archaea</taxon>
        <taxon>Methanobacteriati</taxon>
        <taxon>Methanobacteriota</taxon>
        <taxon>Stenosarchaea group</taxon>
        <taxon>Halobacteria</taxon>
        <taxon>Halobacteriales</taxon>
        <taxon>Haloferacaceae</taxon>
        <taxon>Halobium</taxon>
    </lineage>
</organism>
<dbReference type="SUPFAM" id="SSF46565">
    <property type="entry name" value="Chaperone J-domain"/>
    <property type="match status" value="1"/>
</dbReference>
<evidence type="ECO:0000256" key="2">
    <source>
        <dbReference type="SAM" id="Phobius"/>
    </source>
</evidence>
<evidence type="ECO:0000256" key="1">
    <source>
        <dbReference type="SAM" id="MobiDB-lite"/>
    </source>
</evidence>
<dbReference type="PANTHER" id="PTHR43096">
    <property type="entry name" value="DNAJ HOMOLOG 1, MITOCHONDRIAL-RELATED"/>
    <property type="match status" value="1"/>
</dbReference>
<dbReference type="PANTHER" id="PTHR43096:SF58">
    <property type="entry name" value="CHAPERONE DNAJ-DOMAIN SUPERFAMILY PROTEIN"/>
    <property type="match status" value="1"/>
</dbReference>
<dbReference type="PROSITE" id="PS00636">
    <property type="entry name" value="DNAJ_1"/>
    <property type="match status" value="1"/>
</dbReference>
<protein>
    <submittedName>
        <fullName evidence="4">DnaJ domain-containing protein</fullName>
    </submittedName>
</protein>